<dbReference type="RefSeq" id="XP_040619021.1">
    <property type="nucleotide sequence ID" value="XM_040760303.1"/>
</dbReference>
<evidence type="ECO:0000313" key="2">
    <source>
        <dbReference type="Proteomes" id="UP000031575"/>
    </source>
</evidence>
<proteinExistence type="predicted"/>
<dbReference type="OrthoDB" id="5412996at2759"/>
<dbReference type="GeneID" id="63675224"/>
<dbReference type="VEuPathDB" id="FungiDB:SPBR_01994"/>
<keyword evidence="2" id="KW-1185">Reference proteome</keyword>
<name>A0A0C2IPQ8_9PEZI</name>
<dbReference type="HOGENOM" id="CLU_1220382_0_0_1"/>
<protein>
    <submittedName>
        <fullName evidence="1">Uncharacterized protein</fullName>
    </submittedName>
</protein>
<dbReference type="AlphaFoldDB" id="A0A0C2IPQ8"/>
<sequence>MYFVEGESLNAFWTRWEASTSEADEAKQRSVLRQLAAIWLELYRARFDKTGRLTRAADGSWAVTQRPLAYDMSTKTFVAHLRRQQLCLSNINLPGTWDAEGFFAFQTGSHIDMEHTMATASDWLLSRHAMDLPDYAAHLHGDNGPYAIFCPDLSRVDILADPATGLIIAVLDLEFTNTMHATFTQGPSLGTPLMTSAGCIERGLFSTWQDLPRGIFVIRWGGSVYRY</sequence>
<gene>
    <name evidence="1" type="ORF">SPBR_01994</name>
</gene>
<dbReference type="Proteomes" id="UP000031575">
    <property type="component" value="Unassembled WGS sequence"/>
</dbReference>
<comment type="caution">
    <text evidence="1">The sequence shown here is derived from an EMBL/GenBank/DDBJ whole genome shotgun (WGS) entry which is preliminary data.</text>
</comment>
<evidence type="ECO:0000313" key="1">
    <source>
        <dbReference type="EMBL" id="KIH91011.1"/>
    </source>
</evidence>
<dbReference type="EMBL" id="AWTV01000007">
    <property type="protein sequence ID" value="KIH91011.1"/>
    <property type="molecule type" value="Genomic_DNA"/>
</dbReference>
<organism evidence="1 2">
    <name type="scientific">Sporothrix brasiliensis 5110</name>
    <dbReference type="NCBI Taxonomy" id="1398154"/>
    <lineage>
        <taxon>Eukaryota</taxon>
        <taxon>Fungi</taxon>
        <taxon>Dikarya</taxon>
        <taxon>Ascomycota</taxon>
        <taxon>Pezizomycotina</taxon>
        <taxon>Sordariomycetes</taxon>
        <taxon>Sordariomycetidae</taxon>
        <taxon>Ophiostomatales</taxon>
        <taxon>Ophiostomataceae</taxon>
        <taxon>Sporothrix</taxon>
    </lineage>
</organism>
<accession>A0A0C2IPQ8</accession>
<reference evidence="1 2" key="1">
    <citation type="journal article" date="2014" name="BMC Genomics">
        <title>Comparative genomics of the major fungal agents of human and animal Sporotrichosis: Sporothrix schenckii and Sporothrix brasiliensis.</title>
        <authorList>
            <person name="Teixeira M.M."/>
            <person name="de Almeida L.G."/>
            <person name="Kubitschek-Barreira P."/>
            <person name="Alves F.L."/>
            <person name="Kioshima E.S."/>
            <person name="Abadio A.K."/>
            <person name="Fernandes L."/>
            <person name="Derengowski L.S."/>
            <person name="Ferreira K.S."/>
            <person name="Souza R.C."/>
            <person name="Ruiz J.C."/>
            <person name="de Andrade N.C."/>
            <person name="Paes H.C."/>
            <person name="Nicola A.M."/>
            <person name="Albuquerque P."/>
            <person name="Gerber A.L."/>
            <person name="Martins V.P."/>
            <person name="Peconick L.D."/>
            <person name="Neto A.V."/>
            <person name="Chaucanez C.B."/>
            <person name="Silva P.A."/>
            <person name="Cunha O.L."/>
            <person name="de Oliveira F.F."/>
            <person name="dos Santos T.C."/>
            <person name="Barros A.L."/>
            <person name="Soares M.A."/>
            <person name="de Oliveira L.M."/>
            <person name="Marini M.M."/>
            <person name="Villalobos-Duno H."/>
            <person name="Cunha M.M."/>
            <person name="de Hoog S."/>
            <person name="da Silveira J.F."/>
            <person name="Henrissat B."/>
            <person name="Nino-Vega G.A."/>
            <person name="Cisalpino P.S."/>
            <person name="Mora-Montes H.M."/>
            <person name="Almeida S.R."/>
            <person name="Stajich J.E."/>
            <person name="Lopes-Bezerra L.M."/>
            <person name="Vasconcelos A.T."/>
            <person name="Felipe M.S."/>
        </authorList>
    </citation>
    <scope>NUCLEOTIDE SEQUENCE [LARGE SCALE GENOMIC DNA]</scope>
    <source>
        <strain evidence="1 2">5110</strain>
    </source>
</reference>